<dbReference type="Proteomes" id="UP000177698">
    <property type="component" value="Unassembled WGS sequence"/>
</dbReference>
<dbReference type="STRING" id="1802056.A2954_05330"/>
<dbReference type="AlphaFoldDB" id="A0A1F7IDG1"/>
<comment type="caution">
    <text evidence="1">The sequence shown here is derived from an EMBL/GenBank/DDBJ whole genome shotgun (WGS) entry which is preliminary data.</text>
</comment>
<gene>
    <name evidence="1" type="ORF">A2954_05330</name>
</gene>
<proteinExistence type="predicted"/>
<name>A0A1F7IDG1_9BACT</name>
<organism evidence="1 2">
    <name type="scientific">Candidatus Roizmanbacteria bacterium RIFCSPLOWO2_01_FULL_37_12</name>
    <dbReference type="NCBI Taxonomy" id="1802056"/>
    <lineage>
        <taxon>Bacteria</taxon>
        <taxon>Candidatus Roizmaniibacteriota</taxon>
    </lineage>
</organism>
<evidence type="ECO:0000313" key="1">
    <source>
        <dbReference type="EMBL" id="OGK41381.1"/>
    </source>
</evidence>
<sequence length="64" mass="7379">MNQTAVFNQNYLIKIEQLEKELVKLKKGKGYNIFKKPFSFKGVLKGVKVSLNDIESAKKSLFKE</sequence>
<accession>A0A1F7IDG1</accession>
<protein>
    <submittedName>
        <fullName evidence="1">Uncharacterized protein</fullName>
    </submittedName>
</protein>
<dbReference type="EMBL" id="MGAG01000012">
    <property type="protein sequence ID" value="OGK41381.1"/>
    <property type="molecule type" value="Genomic_DNA"/>
</dbReference>
<evidence type="ECO:0000313" key="2">
    <source>
        <dbReference type="Proteomes" id="UP000177698"/>
    </source>
</evidence>
<reference evidence="1 2" key="1">
    <citation type="journal article" date="2016" name="Nat. Commun.">
        <title>Thousands of microbial genomes shed light on interconnected biogeochemical processes in an aquifer system.</title>
        <authorList>
            <person name="Anantharaman K."/>
            <person name="Brown C.T."/>
            <person name="Hug L.A."/>
            <person name="Sharon I."/>
            <person name="Castelle C.J."/>
            <person name="Probst A.J."/>
            <person name="Thomas B.C."/>
            <person name="Singh A."/>
            <person name="Wilkins M.J."/>
            <person name="Karaoz U."/>
            <person name="Brodie E.L."/>
            <person name="Williams K.H."/>
            <person name="Hubbard S.S."/>
            <person name="Banfield J.F."/>
        </authorList>
    </citation>
    <scope>NUCLEOTIDE SEQUENCE [LARGE SCALE GENOMIC DNA]</scope>
</reference>